<evidence type="ECO:0008006" key="3">
    <source>
        <dbReference type="Google" id="ProtNLM"/>
    </source>
</evidence>
<dbReference type="PANTHER" id="PTHR21310:SF37">
    <property type="entry name" value="AMINOGLYCOSIDE PHOSPHOTRANSFERASE DOMAIN-CONTAINING PROTEIN"/>
    <property type="match status" value="1"/>
</dbReference>
<protein>
    <recommendedName>
        <fullName evidence="3">Aminoglycoside phosphotransferase domain-containing protein</fullName>
    </recommendedName>
</protein>
<sequence length="527" mass="61594">MSQDHTFPLIRGKTTLADALEQEENMLLDLAYPEQRIDFFVSLYSRRKDIVKLVEYHLGLTNPNAGTCRLGEVKEWIHGSFNVCIPVYVDKWKKHPGRRVLIRFPLPYKIGESKYPGNADEKLRCEAATYIWIRENCPDVPIPHLWGFGLPGGKSFLEPQTVPLISRLVWRLERTISSLFGHPLPCQYITRQREYISDNGYLVVDFIEGNDVKMLSETWDEGLQVPDHTKRSNLFKGLSLILLSLSRIPLPRIGSWTMDSDGVLQLTNRPLTLGLHQFENQGIPTDIDRSLTYSASESYYLDILSYHNNRLRYQPNSLNDEKDGRAQMANLITMRGLLSHFTDRNLRQGPFFLQLTDLHQSNIFVDEHWNIHCLIDLEWACSLPAEMLRPPYWLTGESIDTLTDKRLEEFDQVRQKFMQIFEEEERSSCSGNSVNTFRTDIMRKGWAKGNFWFFGALESPKGLYNIFRDHIQAIFAPPEDLFEFRRIMSEYWAPDVKNIIEQKLHDKEMYERTLREMFENNKNKNPT</sequence>
<dbReference type="EMBL" id="JAAMPI010002029">
    <property type="protein sequence ID" value="KAF4620088.1"/>
    <property type="molecule type" value="Genomic_DNA"/>
</dbReference>
<comment type="caution">
    <text evidence="1">The sequence shown here is derived from an EMBL/GenBank/DDBJ whole genome shotgun (WGS) entry which is preliminary data.</text>
</comment>
<dbReference type="InterPro" id="IPR011009">
    <property type="entry name" value="Kinase-like_dom_sf"/>
</dbReference>
<accession>A0A8H4R0D0</accession>
<keyword evidence="2" id="KW-1185">Reference proteome</keyword>
<evidence type="ECO:0000313" key="1">
    <source>
        <dbReference type="EMBL" id="KAF4620088.1"/>
    </source>
</evidence>
<dbReference type="InterPro" id="IPR051678">
    <property type="entry name" value="AGP_Transferase"/>
</dbReference>
<reference evidence="1 2" key="1">
    <citation type="submission" date="2020-03" db="EMBL/GenBank/DDBJ databases">
        <title>Draft Genome Sequence of Cudoniella acicularis.</title>
        <authorList>
            <person name="Buettner E."/>
            <person name="Kellner H."/>
        </authorList>
    </citation>
    <scope>NUCLEOTIDE SEQUENCE [LARGE SCALE GENOMIC DNA]</scope>
    <source>
        <strain evidence="1 2">DSM 108380</strain>
    </source>
</reference>
<dbReference type="AlphaFoldDB" id="A0A8H4R0D0"/>
<dbReference type="OrthoDB" id="3645574at2759"/>
<proteinExistence type="predicted"/>
<organism evidence="1 2">
    <name type="scientific">Cudoniella acicularis</name>
    <dbReference type="NCBI Taxonomy" id="354080"/>
    <lineage>
        <taxon>Eukaryota</taxon>
        <taxon>Fungi</taxon>
        <taxon>Dikarya</taxon>
        <taxon>Ascomycota</taxon>
        <taxon>Pezizomycotina</taxon>
        <taxon>Leotiomycetes</taxon>
        <taxon>Helotiales</taxon>
        <taxon>Tricladiaceae</taxon>
        <taxon>Cudoniella</taxon>
    </lineage>
</organism>
<name>A0A8H4R0D0_9HELO</name>
<evidence type="ECO:0000313" key="2">
    <source>
        <dbReference type="Proteomes" id="UP000566819"/>
    </source>
</evidence>
<dbReference type="SUPFAM" id="SSF56112">
    <property type="entry name" value="Protein kinase-like (PK-like)"/>
    <property type="match status" value="1"/>
</dbReference>
<dbReference type="PANTHER" id="PTHR21310">
    <property type="entry name" value="AMINOGLYCOSIDE PHOSPHOTRANSFERASE-RELATED-RELATED"/>
    <property type="match status" value="1"/>
</dbReference>
<gene>
    <name evidence="1" type="ORF">G7Y89_g14735</name>
</gene>
<dbReference type="Proteomes" id="UP000566819">
    <property type="component" value="Unassembled WGS sequence"/>
</dbReference>